<proteinExistence type="predicted"/>
<reference evidence="1 2" key="1">
    <citation type="submission" date="2019-02" db="EMBL/GenBank/DDBJ databases">
        <title>Draft Genome Sequence of the Prevotella sp. BCRC 81118, Isolated from Human Feces.</title>
        <authorList>
            <person name="Huang C.-H."/>
        </authorList>
    </citation>
    <scope>NUCLEOTIDE SEQUENCE [LARGE SCALE GENOMIC DNA]</scope>
    <source>
        <strain evidence="1 2">BCRC 81118</strain>
    </source>
</reference>
<protein>
    <submittedName>
        <fullName evidence="1">Uncharacterized protein</fullName>
    </submittedName>
</protein>
<organism evidence="1 2">
    <name type="scientific">Segatella hominis</name>
    <dbReference type="NCBI Taxonomy" id="2518605"/>
    <lineage>
        <taxon>Bacteria</taxon>
        <taxon>Pseudomonadati</taxon>
        <taxon>Bacteroidota</taxon>
        <taxon>Bacteroidia</taxon>
        <taxon>Bacteroidales</taxon>
        <taxon>Prevotellaceae</taxon>
        <taxon>Segatella</taxon>
    </lineage>
</organism>
<sequence length="341" mass="38183">MSYTESFSRTIAVHYSGTVTVNYPASEHGGSTTASYSGTAYEQVDVDIHVDTAPFDASVANCNNHVNGLTASVGAMNTAQCIAIRKNADKVSKALIDGFFHTVRTDMGTQKAELEQVINARLLLLRQQATSLKAIQDTMAEDYARTTARYQKIFNDLNRELSNRIHEIDQPVFKLVEGVEKQNDRMLHTDMVQTVATISKESSVLQAQVNTASVKNHTLQAMTQAQNFLMSKALSDRAIQNTCIDGSGKDGYWVPVCYMKTESENHQVERQCLVPDYLSSRDKDMEYKLCQQLDEMDFNQETETAEEQVKSYVQSEIATHIKGSDPHSMRVKDMINKLLNQ</sequence>
<accession>A0A4Y8VEC8</accession>
<evidence type="ECO:0000313" key="2">
    <source>
        <dbReference type="Proteomes" id="UP000297872"/>
    </source>
</evidence>
<dbReference type="OrthoDB" id="1150501at2"/>
<evidence type="ECO:0000313" key="1">
    <source>
        <dbReference type="EMBL" id="TFH78079.1"/>
    </source>
</evidence>
<dbReference type="EMBL" id="SGVY01000034">
    <property type="protein sequence ID" value="TFH78079.1"/>
    <property type="molecule type" value="Genomic_DNA"/>
</dbReference>
<comment type="caution">
    <text evidence="1">The sequence shown here is derived from an EMBL/GenBank/DDBJ whole genome shotgun (WGS) entry which is preliminary data.</text>
</comment>
<dbReference type="RefSeq" id="WP_118117334.1">
    <property type="nucleotide sequence ID" value="NZ_DAWDDY010000033.1"/>
</dbReference>
<keyword evidence="2" id="KW-1185">Reference proteome</keyword>
<dbReference type="Proteomes" id="UP000297872">
    <property type="component" value="Unassembled WGS sequence"/>
</dbReference>
<gene>
    <name evidence="1" type="ORF">EXN75_11925</name>
</gene>
<name>A0A4Y8VEC8_9BACT</name>
<dbReference type="GeneID" id="302995985"/>
<dbReference type="AlphaFoldDB" id="A0A4Y8VEC8"/>